<feature type="domain" description="AB hydrolase-1" evidence="2">
    <location>
        <begin position="20"/>
        <end position="244"/>
    </location>
</feature>
<sequence length="259" mass="26591">MPEHRLAAGRVRAEVTGDGPVIWLFHSLLADAGSCAPLAQRLAPAHRVVLPDLPGFGGSEAVAGGLPAVADRLAEAVAEAGGGPAILFGNGYGSFVALTLALRHPALVRRLVLAGTGAAFPEPGRAAFRGMAAAARTQGLAAIAETAMRRLFPPEFQAAHPALAAERRARFLATDPAVFVAACEALADLDLRAEVGAITAPTLVLVGSEDEATPPPMARELAALLPDARLRELPGLAHVPQLQDTAGFHAAIGEFLAGR</sequence>
<dbReference type="GO" id="GO:0016787">
    <property type="term" value="F:hydrolase activity"/>
    <property type="evidence" value="ECO:0007669"/>
    <property type="project" value="UniProtKB-KW"/>
</dbReference>
<keyword evidence="1 3" id="KW-0378">Hydrolase</keyword>
<proteinExistence type="predicted"/>
<dbReference type="Gene3D" id="3.40.50.1820">
    <property type="entry name" value="alpha/beta hydrolase"/>
    <property type="match status" value="1"/>
</dbReference>
<reference evidence="3 4" key="1">
    <citation type="submission" date="2021-08" db="EMBL/GenBank/DDBJ databases">
        <title>Caldovatus sediminis gen. nov., sp. nov., a moderately thermophilic bacterium isolated from a hot spring.</title>
        <authorList>
            <person name="Hu C.-J."/>
            <person name="Li W.-J."/>
            <person name="Xian W.-D."/>
        </authorList>
    </citation>
    <scope>NUCLEOTIDE SEQUENCE [LARGE SCALE GENOMIC DNA]</scope>
    <source>
        <strain evidence="3 4">SYSU G05006</strain>
    </source>
</reference>
<dbReference type="InterPro" id="IPR050266">
    <property type="entry name" value="AB_hydrolase_sf"/>
</dbReference>
<evidence type="ECO:0000259" key="2">
    <source>
        <dbReference type="Pfam" id="PF00561"/>
    </source>
</evidence>
<dbReference type="RefSeq" id="WP_220115475.1">
    <property type="nucleotide sequence ID" value="NZ_JAHZUY010000001.1"/>
</dbReference>
<evidence type="ECO:0000256" key="1">
    <source>
        <dbReference type="ARBA" id="ARBA00022801"/>
    </source>
</evidence>
<dbReference type="InterPro" id="IPR029058">
    <property type="entry name" value="AB_hydrolase_fold"/>
</dbReference>
<gene>
    <name evidence="3" type="ORF">K1J50_00520</name>
</gene>
<name>A0ABS7EZ01_9PROT</name>
<dbReference type="EMBL" id="JAHZUY010000001">
    <property type="protein sequence ID" value="MBW8267967.1"/>
    <property type="molecule type" value="Genomic_DNA"/>
</dbReference>
<comment type="caution">
    <text evidence="3">The sequence shown here is derived from an EMBL/GenBank/DDBJ whole genome shotgun (WGS) entry which is preliminary data.</text>
</comment>
<evidence type="ECO:0000313" key="4">
    <source>
        <dbReference type="Proteomes" id="UP001519924"/>
    </source>
</evidence>
<accession>A0ABS7EZ01</accession>
<dbReference type="PRINTS" id="PR00111">
    <property type="entry name" value="ABHYDROLASE"/>
</dbReference>
<dbReference type="Pfam" id="PF00561">
    <property type="entry name" value="Abhydrolase_1"/>
    <property type="match status" value="1"/>
</dbReference>
<protein>
    <submittedName>
        <fullName evidence="3">Alpha/beta hydrolase</fullName>
    </submittedName>
</protein>
<evidence type="ECO:0000313" key="3">
    <source>
        <dbReference type="EMBL" id="MBW8267967.1"/>
    </source>
</evidence>
<dbReference type="InterPro" id="IPR000073">
    <property type="entry name" value="AB_hydrolase_1"/>
</dbReference>
<dbReference type="PANTHER" id="PTHR43798">
    <property type="entry name" value="MONOACYLGLYCEROL LIPASE"/>
    <property type="match status" value="1"/>
</dbReference>
<dbReference type="Proteomes" id="UP001519924">
    <property type="component" value="Unassembled WGS sequence"/>
</dbReference>
<organism evidence="3 4">
    <name type="scientific">Caldovatus aquaticus</name>
    <dbReference type="NCBI Taxonomy" id="2865671"/>
    <lineage>
        <taxon>Bacteria</taxon>
        <taxon>Pseudomonadati</taxon>
        <taxon>Pseudomonadota</taxon>
        <taxon>Alphaproteobacteria</taxon>
        <taxon>Acetobacterales</taxon>
        <taxon>Roseomonadaceae</taxon>
        <taxon>Caldovatus</taxon>
    </lineage>
</organism>
<dbReference type="SUPFAM" id="SSF53474">
    <property type="entry name" value="alpha/beta-Hydrolases"/>
    <property type="match status" value="1"/>
</dbReference>
<keyword evidence="4" id="KW-1185">Reference proteome</keyword>
<dbReference type="PANTHER" id="PTHR43798:SF31">
    <property type="entry name" value="AB HYDROLASE SUPERFAMILY PROTEIN YCLE"/>
    <property type="match status" value="1"/>
</dbReference>